<comment type="subunit">
    <text evidence="5 6">The basal body constitutes a major portion of the flagellar organelle and consists of four rings (L,P,S, and M) mounted on a central rod. The rod consists of about 26 subunits of FlgG in the distal portion, and FlgB, FlgC and FlgF are thought to build up the proximal portion of the rod with about 6 subunits each.</text>
</comment>
<accession>A0A1R1MKN2</accession>
<proteinExistence type="inferred from homology"/>
<evidence type="ECO:0000256" key="7">
    <source>
        <dbReference type="SAM" id="MobiDB-lite"/>
    </source>
</evidence>
<dbReference type="InterPro" id="IPR001444">
    <property type="entry name" value="Flag_bb_rod_N"/>
</dbReference>
<name>A0A1R1MKN2_9BACT</name>
<dbReference type="NCBIfam" id="TIGR01395">
    <property type="entry name" value="FlgC"/>
    <property type="match status" value="1"/>
</dbReference>
<reference evidence="10 11" key="1">
    <citation type="submission" date="2016-10" db="EMBL/GenBank/DDBJ databases">
        <title>Genome sequence of a sulfur-reducing bacterium Desulfurobacterium indicum K6013.</title>
        <authorList>
            <person name="Cao J."/>
            <person name="Shao Z."/>
            <person name="Alain K."/>
            <person name="Jebbar M."/>
        </authorList>
    </citation>
    <scope>NUCLEOTIDE SEQUENCE [LARGE SCALE GENOMIC DNA]</scope>
    <source>
        <strain evidence="10 11">K6013</strain>
    </source>
</reference>
<evidence type="ECO:0000259" key="8">
    <source>
        <dbReference type="Pfam" id="PF00460"/>
    </source>
</evidence>
<gene>
    <name evidence="10" type="ORF">BLW93_05645</name>
</gene>
<dbReference type="Proteomes" id="UP000187408">
    <property type="component" value="Unassembled WGS sequence"/>
</dbReference>
<keyword evidence="4 6" id="KW-0975">Bacterial flagellum</keyword>
<evidence type="ECO:0000313" key="11">
    <source>
        <dbReference type="Proteomes" id="UP000187408"/>
    </source>
</evidence>
<dbReference type="AlphaFoldDB" id="A0A1R1MKN2"/>
<dbReference type="PANTHER" id="PTHR30435:SF2">
    <property type="entry name" value="FLAGELLAR BASAL-BODY ROD PROTEIN FLGC"/>
    <property type="match status" value="1"/>
</dbReference>
<dbReference type="InterPro" id="IPR010930">
    <property type="entry name" value="Flg_bb/hook_C_dom"/>
</dbReference>
<evidence type="ECO:0000256" key="1">
    <source>
        <dbReference type="ARBA" id="ARBA00004117"/>
    </source>
</evidence>
<dbReference type="Pfam" id="PF00460">
    <property type="entry name" value="Flg_bb_rod"/>
    <property type="match status" value="1"/>
</dbReference>
<sequence>MEAERVRMDIASSNLANANSVDPETKQPYRRKVPVFEAILKSDGKVPLDEVRVKEIAYDNSPFREKYDPSNPLADKSGYVKLPNVDPVKEMVDMISAMRTYEANLTAFNTHKNMLTSSLEILRV</sequence>
<organism evidence="10 11">
    <name type="scientific">Desulfurobacterium indicum</name>
    <dbReference type="NCBI Taxonomy" id="1914305"/>
    <lineage>
        <taxon>Bacteria</taxon>
        <taxon>Pseudomonadati</taxon>
        <taxon>Aquificota</taxon>
        <taxon>Aquificia</taxon>
        <taxon>Desulfurobacteriales</taxon>
        <taxon>Desulfurobacteriaceae</taxon>
        <taxon>Desulfurobacterium</taxon>
    </lineage>
</organism>
<keyword evidence="10" id="KW-0969">Cilium</keyword>
<dbReference type="STRING" id="1914305.BLW93_05645"/>
<evidence type="ECO:0000256" key="5">
    <source>
        <dbReference type="ARBA" id="ARBA00025933"/>
    </source>
</evidence>
<feature type="compositionally biased region" description="Polar residues" evidence="7">
    <location>
        <begin position="11"/>
        <end position="22"/>
    </location>
</feature>
<comment type="similarity">
    <text evidence="2">Belongs to the flagella basal body rod proteins family.</text>
</comment>
<evidence type="ECO:0000313" key="10">
    <source>
        <dbReference type="EMBL" id="OMH40367.1"/>
    </source>
</evidence>
<evidence type="ECO:0000256" key="3">
    <source>
        <dbReference type="ARBA" id="ARBA00017941"/>
    </source>
</evidence>
<dbReference type="PANTHER" id="PTHR30435">
    <property type="entry name" value="FLAGELLAR PROTEIN"/>
    <property type="match status" value="1"/>
</dbReference>
<feature type="domain" description="Flagellar basal body rod protein N-terminal" evidence="8">
    <location>
        <begin position="1"/>
        <end position="19"/>
    </location>
</feature>
<evidence type="ECO:0000259" key="9">
    <source>
        <dbReference type="Pfam" id="PF06429"/>
    </source>
</evidence>
<dbReference type="Pfam" id="PF06429">
    <property type="entry name" value="Flg_bbr_C"/>
    <property type="match status" value="1"/>
</dbReference>
<comment type="subcellular location">
    <subcellularLocation>
        <location evidence="1 6">Bacterial flagellum basal body</location>
    </subcellularLocation>
</comment>
<feature type="domain" description="Flagellar basal-body/hook protein C-terminal" evidence="9">
    <location>
        <begin position="77"/>
        <end position="119"/>
    </location>
</feature>
<dbReference type="GO" id="GO:0071978">
    <property type="term" value="P:bacterial-type flagellum-dependent swarming motility"/>
    <property type="evidence" value="ECO:0007669"/>
    <property type="project" value="TreeGrafter"/>
</dbReference>
<keyword evidence="10" id="KW-0282">Flagellum</keyword>
<evidence type="ECO:0000256" key="4">
    <source>
        <dbReference type="ARBA" id="ARBA00023143"/>
    </source>
</evidence>
<evidence type="ECO:0000256" key="6">
    <source>
        <dbReference type="RuleBase" id="RU362062"/>
    </source>
</evidence>
<protein>
    <recommendedName>
        <fullName evidence="3 6">Flagellar basal-body rod protein FlgC</fullName>
    </recommendedName>
</protein>
<dbReference type="EMBL" id="MOEN01000019">
    <property type="protein sequence ID" value="OMH40367.1"/>
    <property type="molecule type" value="Genomic_DNA"/>
</dbReference>
<keyword evidence="10" id="KW-0966">Cell projection</keyword>
<keyword evidence="11" id="KW-1185">Reference proteome</keyword>
<feature type="region of interest" description="Disordered" evidence="7">
    <location>
        <begin position="1"/>
        <end position="27"/>
    </location>
</feature>
<evidence type="ECO:0000256" key="2">
    <source>
        <dbReference type="ARBA" id="ARBA00009677"/>
    </source>
</evidence>
<dbReference type="InterPro" id="IPR006299">
    <property type="entry name" value="FlgC"/>
</dbReference>
<dbReference type="GO" id="GO:0030694">
    <property type="term" value="C:bacterial-type flagellum basal body, rod"/>
    <property type="evidence" value="ECO:0007669"/>
    <property type="project" value="UniProtKB-UniRule"/>
</dbReference>
<comment type="caution">
    <text evidence="10">The sequence shown here is derived from an EMBL/GenBank/DDBJ whole genome shotgun (WGS) entry which is preliminary data.</text>
</comment>